<organism evidence="6 7">
    <name type="scientific">Nanoarchaeum equitans (strain Kin4-M)</name>
    <dbReference type="NCBI Taxonomy" id="228908"/>
    <lineage>
        <taxon>Archaea</taxon>
        <taxon>Nanobdellota</taxon>
        <taxon>Candidatus Nanoarchaeia</taxon>
        <taxon>Nanoarchaeales</taxon>
        <taxon>Nanoarchaeaceae</taxon>
        <taxon>Nanoarchaeum</taxon>
    </lineage>
</organism>
<evidence type="ECO:0000313" key="7">
    <source>
        <dbReference type="Proteomes" id="UP000000578"/>
    </source>
</evidence>
<dbReference type="InterPro" id="IPR009019">
    <property type="entry name" value="KH_sf_prok-type"/>
</dbReference>
<dbReference type="Gene3D" id="3.30.1370.10">
    <property type="entry name" value="K Homology domain, type 1"/>
    <property type="match status" value="1"/>
</dbReference>
<dbReference type="Gene3D" id="3.40.50.300">
    <property type="entry name" value="P-loop containing nucleotide triphosphate hydrolases"/>
    <property type="match status" value="1"/>
</dbReference>
<dbReference type="InterPro" id="IPR004087">
    <property type="entry name" value="KH_dom"/>
</dbReference>
<evidence type="ECO:0000313" key="6">
    <source>
        <dbReference type="EMBL" id="AAR38914.1"/>
    </source>
</evidence>
<feature type="domain" description="K Homology" evidence="3">
    <location>
        <begin position="481"/>
        <end position="539"/>
    </location>
</feature>
<feature type="domain" description="AAA+ ATPase" evidence="4">
    <location>
        <begin position="258"/>
        <end position="380"/>
    </location>
</feature>
<dbReference type="InterPro" id="IPR029060">
    <property type="entry name" value="PIN-like_dom_sf"/>
</dbReference>
<dbReference type="SMART" id="SM00382">
    <property type="entry name" value="AAA"/>
    <property type="match status" value="1"/>
</dbReference>
<dbReference type="SMART" id="SM00322">
    <property type="entry name" value="KH"/>
    <property type="match status" value="1"/>
</dbReference>
<reference evidence="6 7" key="1">
    <citation type="journal article" date="2003" name="Proc. Natl. Acad. Sci. U.S.A.">
        <title>The genome of Nanoarchaeum equitans: insights into early archaeal evolution and derived parasitism.</title>
        <authorList>
            <person name="Waters E."/>
            <person name="Hohn M.J."/>
            <person name="Ahel I."/>
            <person name="Graham D.E."/>
            <person name="Adams M.D."/>
            <person name="Barnstead M."/>
            <person name="Beeson K.Y."/>
            <person name="Bibbs L."/>
            <person name="Bolanos R."/>
            <person name="Keller M."/>
            <person name="Kretz K."/>
            <person name="Lin X."/>
            <person name="Mathur E."/>
            <person name="Ni J."/>
            <person name="Podar M."/>
            <person name="Richardson T."/>
            <person name="Sutton G.G."/>
            <person name="Simon M."/>
            <person name="Soll D."/>
            <person name="Stetter K.O."/>
            <person name="Short J.M."/>
            <person name="Noordewier M."/>
        </authorList>
    </citation>
    <scope>NUCLEOTIDE SEQUENCE [LARGE SCALE GENOMIC DNA]</scope>
    <source>
        <strain evidence="6 7">Kin4-M</strain>
    </source>
</reference>
<sequence length="597" mass="67609">MTIVVPDTSALIEKAISKMIKENKIKPSKIVIHNATIAELEHQANENREIGYLGLEEIETLKEMADQYGFTVEFQGERPKAEEIILAKKGEIDNKIRELAKQLNAILITADRTQYYVAKVLGIQAIFLEKPKREKLLFEQYFDENTMSVHLKEGLPPLAKKGTPGKWELVRITDKPLTKNDLEEIIKEIAEEAVSREDSYIDIEGENILVAQIGKYRIVAVKPPLSDAIEVTIVRPVKKLSLEDYKIREELLERLKEKAHGILIAGAPGMGKTTFAQALAMFYVKLNKVVKTIESPRDMDLGKEVTQYSLTQGKTREIYALLLLARPDYVLFDEVRTERDIKLFADLRLAGIGMIGVIHANRAIDAIQRFIGKIELGVIPQVVDTVIFIDKGQIAKVYTLDMVVKVPTGMKEEDLARPVIEVRDLYTGKLEYEIYVFGEETVVMPIHGEQMPNALARLAKIAIENEIKRFLKTDVKVEIESPNRVTVYVPKGYRKRLVGKRGKTIESFEKMLGVRITVKEIGEEEPEFNIKETNKYLIIELPPEYYRRVVTILINGRPFVDAIVGKDGKIKIAKNSDLGKVLYNALKGGAKIDIELK</sequence>
<keyword evidence="7" id="KW-1185">Reference proteome</keyword>
<dbReference type="InterPro" id="IPR002716">
    <property type="entry name" value="PIN_dom"/>
</dbReference>
<dbReference type="STRING" id="228908.NEQ059"/>
<evidence type="ECO:0000256" key="1">
    <source>
        <dbReference type="ARBA" id="ARBA00046345"/>
    </source>
</evidence>
<dbReference type="InterPro" id="IPR004088">
    <property type="entry name" value="KH_dom_type_1"/>
</dbReference>
<proteinExistence type="inferred from homology"/>
<dbReference type="InterPro" id="IPR001482">
    <property type="entry name" value="T2SS/T4SS_dom"/>
</dbReference>
<dbReference type="SMART" id="SM00670">
    <property type="entry name" value="PINc"/>
    <property type="match status" value="1"/>
</dbReference>
<comment type="similarity">
    <text evidence="1">In the N-terminal section; belongs to the PINc/VapC protein family.</text>
</comment>
<dbReference type="SUPFAM" id="SSF52540">
    <property type="entry name" value="P-loop containing nucleoside triphosphate hydrolases"/>
    <property type="match status" value="1"/>
</dbReference>
<accession>Q74MH7</accession>
<dbReference type="PANTHER" id="PTHR11603">
    <property type="entry name" value="AAA FAMILY ATPASE"/>
    <property type="match status" value="1"/>
</dbReference>
<dbReference type="HOGENOM" id="CLU_023387_0_0_2"/>
<dbReference type="AlphaFoldDB" id="Q74MH7"/>
<gene>
    <name evidence="6" type="ordered locus">NEQ059</name>
</gene>
<dbReference type="Pfam" id="PF00013">
    <property type="entry name" value="KH_1"/>
    <property type="match status" value="1"/>
</dbReference>
<evidence type="ECO:0000256" key="2">
    <source>
        <dbReference type="PROSITE-ProRule" id="PRU00117"/>
    </source>
</evidence>
<dbReference type="PROSITE" id="PS50084">
    <property type="entry name" value="KH_TYPE_1"/>
    <property type="match status" value="1"/>
</dbReference>
<protein>
    <submittedName>
        <fullName evidence="6">NEQ059</fullName>
    </submittedName>
</protein>
<dbReference type="KEGG" id="neq:NEQ059"/>
<dbReference type="InterPro" id="IPR052041">
    <property type="entry name" value="Nucleic_acid_metab_PIN/TRAM"/>
</dbReference>
<dbReference type="Gene3D" id="3.40.50.1010">
    <property type="entry name" value="5'-nuclease"/>
    <property type="match status" value="1"/>
</dbReference>
<dbReference type="Proteomes" id="UP000000578">
    <property type="component" value="Chromosome"/>
</dbReference>
<name>Q74MH7_NANEQ</name>
<dbReference type="PANTHER" id="PTHR11603:SF147">
    <property type="entry name" value="MEMBRANE PROTEIN"/>
    <property type="match status" value="1"/>
</dbReference>
<dbReference type="EnsemblBacteria" id="AAR38914">
    <property type="protein sequence ID" value="AAR38914"/>
    <property type="gene ID" value="NEQ059"/>
</dbReference>
<dbReference type="InterPro" id="IPR027417">
    <property type="entry name" value="P-loop_NTPase"/>
</dbReference>
<dbReference type="SUPFAM" id="SSF88723">
    <property type="entry name" value="PIN domain-like"/>
    <property type="match status" value="1"/>
</dbReference>
<dbReference type="Pfam" id="PF01850">
    <property type="entry name" value="PIN"/>
    <property type="match status" value="1"/>
</dbReference>
<dbReference type="GO" id="GO:0003723">
    <property type="term" value="F:RNA binding"/>
    <property type="evidence" value="ECO:0007669"/>
    <property type="project" value="UniProtKB-UniRule"/>
</dbReference>
<dbReference type="Pfam" id="PF00437">
    <property type="entry name" value="T2SSE"/>
    <property type="match status" value="1"/>
</dbReference>
<keyword evidence="2" id="KW-0694">RNA-binding</keyword>
<evidence type="ECO:0000259" key="4">
    <source>
        <dbReference type="SMART" id="SM00382"/>
    </source>
</evidence>
<dbReference type="InterPro" id="IPR003593">
    <property type="entry name" value="AAA+_ATPase"/>
</dbReference>
<dbReference type="BioCyc" id="NEQU228908:GJB6-63-MONOMER"/>
<feature type="domain" description="PIN" evidence="5">
    <location>
        <begin position="2"/>
        <end position="116"/>
    </location>
</feature>
<dbReference type="NCBIfam" id="NF010335">
    <property type="entry name" value="PRK13764.1"/>
    <property type="match status" value="1"/>
</dbReference>
<dbReference type="InterPro" id="IPR036612">
    <property type="entry name" value="KH_dom_type_1_sf"/>
</dbReference>
<evidence type="ECO:0000259" key="5">
    <source>
        <dbReference type="SMART" id="SM00670"/>
    </source>
</evidence>
<dbReference type="CDD" id="cd09878">
    <property type="entry name" value="PIN_VapC_VirB11L-ATPase-like"/>
    <property type="match status" value="1"/>
</dbReference>
<dbReference type="PATRIC" id="fig|228908.8.peg.59"/>
<dbReference type="SUPFAM" id="SSF54814">
    <property type="entry name" value="Prokaryotic type KH domain (KH-domain type II)"/>
    <property type="match status" value="1"/>
</dbReference>
<dbReference type="EMBL" id="AE017199">
    <property type="protein sequence ID" value="AAR38914.1"/>
    <property type="molecule type" value="Genomic_DNA"/>
</dbReference>
<evidence type="ECO:0000259" key="3">
    <source>
        <dbReference type="SMART" id="SM00322"/>
    </source>
</evidence>